<evidence type="ECO:0000313" key="12">
    <source>
        <dbReference type="Proteomes" id="UP001497623"/>
    </source>
</evidence>
<dbReference type="InterPro" id="IPR015526">
    <property type="entry name" value="Frizzled/SFRP"/>
</dbReference>
<dbReference type="GO" id="GO:0007224">
    <property type="term" value="P:smoothened signaling pathway"/>
    <property type="evidence" value="ECO:0007669"/>
    <property type="project" value="TreeGrafter"/>
</dbReference>
<gene>
    <name evidence="11" type="ORF">MNOR_LOCUS426</name>
</gene>
<dbReference type="Pfam" id="PF01534">
    <property type="entry name" value="Frizzled"/>
    <property type="match status" value="1"/>
</dbReference>
<evidence type="ECO:0000256" key="4">
    <source>
        <dbReference type="ARBA" id="ARBA00022692"/>
    </source>
</evidence>
<evidence type="ECO:0000256" key="6">
    <source>
        <dbReference type="ARBA" id="ARBA00023136"/>
    </source>
</evidence>
<evidence type="ECO:0000256" key="3">
    <source>
        <dbReference type="ARBA" id="ARBA00022473"/>
    </source>
</evidence>
<protein>
    <recommendedName>
        <fullName evidence="10">G-protein coupled receptors family 2 profile 2 domain-containing protein</fullName>
    </recommendedName>
</protein>
<evidence type="ECO:0000259" key="10">
    <source>
        <dbReference type="PROSITE" id="PS50261"/>
    </source>
</evidence>
<comment type="caution">
    <text evidence="11">The sequence shown here is derived from an EMBL/GenBank/DDBJ whole genome shotgun (WGS) entry which is preliminary data.</text>
</comment>
<feature type="transmembrane region" description="Helical" evidence="9">
    <location>
        <begin position="342"/>
        <end position="365"/>
    </location>
</feature>
<keyword evidence="7" id="KW-0675">Receptor</keyword>
<reference evidence="11 12" key="1">
    <citation type="submission" date="2024-05" db="EMBL/GenBank/DDBJ databases">
        <authorList>
            <person name="Wallberg A."/>
        </authorList>
    </citation>
    <scope>NUCLEOTIDE SEQUENCE [LARGE SCALE GENOMIC DNA]</scope>
</reference>
<keyword evidence="3" id="KW-0217">Developmental protein</keyword>
<keyword evidence="12" id="KW-1185">Reference proteome</keyword>
<dbReference type="InterPro" id="IPR017981">
    <property type="entry name" value="GPCR_2-like_7TM"/>
</dbReference>
<keyword evidence="4 9" id="KW-0812">Transmembrane</keyword>
<evidence type="ECO:0000256" key="9">
    <source>
        <dbReference type="SAM" id="Phobius"/>
    </source>
</evidence>
<dbReference type="Proteomes" id="UP001497623">
    <property type="component" value="Unassembled WGS sequence"/>
</dbReference>
<dbReference type="PANTHER" id="PTHR11309">
    <property type="entry name" value="FRIZZLED"/>
    <property type="match status" value="1"/>
</dbReference>
<feature type="transmembrane region" description="Helical" evidence="9">
    <location>
        <begin position="434"/>
        <end position="458"/>
    </location>
</feature>
<dbReference type="GO" id="GO:0005929">
    <property type="term" value="C:cilium"/>
    <property type="evidence" value="ECO:0007669"/>
    <property type="project" value="TreeGrafter"/>
</dbReference>
<dbReference type="PRINTS" id="PR00489">
    <property type="entry name" value="FRIZZLED"/>
</dbReference>
<dbReference type="SMART" id="SM01330">
    <property type="entry name" value="Frizzled"/>
    <property type="match status" value="1"/>
</dbReference>
<evidence type="ECO:0000256" key="1">
    <source>
        <dbReference type="ARBA" id="ARBA00004141"/>
    </source>
</evidence>
<comment type="similarity">
    <text evidence="2">Belongs to the G-protein coupled receptor Fz/Smo family.</text>
</comment>
<keyword evidence="6 9" id="KW-0472">Membrane</keyword>
<feature type="region of interest" description="Disordered" evidence="8">
    <location>
        <begin position="750"/>
        <end position="787"/>
    </location>
</feature>
<feature type="transmembrane region" description="Helical" evidence="9">
    <location>
        <begin position="510"/>
        <end position="528"/>
    </location>
</feature>
<dbReference type="GO" id="GO:0007389">
    <property type="term" value="P:pattern specification process"/>
    <property type="evidence" value="ECO:0007669"/>
    <property type="project" value="TreeGrafter"/>
</dbReference>
<evidence type="ECO:0000313" key="11">
    <source>
        <dbReference type="EMBL" id="CAL4059234.1"/>
    </source>
</evidence>
<feature type="transmembrane region" description="Helical" evidence="9">
    <location>
        <begin position="297"/>
        <end position="321"/>
    </location>
</feature>
<keyword evidence="5 9" id="KW-1133">Transmembrane helix</keyword>
<feature type="transmembrane region" description="Helical" evidence="9">
    <location>
        <begin position="385"/>
        <end position="405"/>
    </location>
</feature>
<dbReference type="PANTHER" id="PTHR11309:SF35">
    <property type="entry name" value="PROTEIN SMOOTHENED"/>
    <property type="match status" value="1"/>
</dbReference>
<evidence type="ECO:0000256" key="2">
    <source>
        <dbReference type="ARBA" id="ARBA00008077"/>
    </source>
</evidence>
<dbReference type="InterPro" id="IPR000539">
    <property type="entry name" value="Frizzled/Smoothened_7TM"/>
</dbReference>
<feature type="domain" description="G-protein coupled receptors family 2 profile 2" evidence="10">
    <location>
        <begin position="221"/>
        <end position="478"/>
    </location>
</feature>
<dbReference type="PROSITE" id="PS50261">
    <property type="entry name" value="G_PROTEIN_RECEP_F2_4"/>
    <property type="match status" value="1"/>
</dbReference>
<dbReference type="GO" id="GO:0007417">
    <property type="term" value="P:central nervous system development"/>
    <property type="evidence" value="ECO:0007669"/>
    <property type="project" value="TreeGrafter"/>
</dbReference>
<dbReference type="AlphaFoldDB" id="A0AAV2PGQ6"/>
<feature type="non-terminal residue" evidence="11">
    <location>
        <position position="889"/>
    </location>
</feature>
<dbReference type="GO" id="GO:0004888">
    <property type="term" value="F:transmembrane signaling receptor activity"/>
    <property type="evidence" value="ECO:0007669"/>
    <property type="project" value="InterPro"/>
</dbReference>
<dbReference type="GO" id="GO:0005886">
    <property type="term" value="C:plasma membrane"/>
    <property type="evidence" value="ECO:0007669"/>
    <property type="project" value="TreeGrafter"/>
</dbReference>
<proteinExistence type="inferred from homology"/>
<dbReference type="GO" id="GO:0071679">
    <property type="term" value="P:commissural neuron axon guidance"/>
    <property type="evidence" value="ECO:0007669"/>
    <property type="project" value="TreeGrafter"/>
</dbReference>
<name>A0AAV2PGQ6_MEGNR</name>
<organism evidence="11 12">
    <name type="scientific">Meganyctiphanes norvegica</name>
    <name type="common">Northern krill</name>
    <name type="synonym">Thysanopoda norvegica</name>
    <dbReference type="NCBI Taxonomy" id="48144"/>
    <lineage>
        <taxon>Eukaryota</taxon>
        <taxon>Metazoa</taxon>
        <taxon>Ecdysozoa</taxon>
        <taxon>Arthropoda</taxon>
        <taxon>Crustacea</taxon>
        <taxon>Multicrustacea</taxon>
        <taxon>Malacostraca</taxon>
        <taxon>Eumalacostraca</taxon>
        <taxon>Eucarida</taxon>
        <taxon>Euphausiacea</taxon>
        <taxon>Euphausiidae</taxon>
        <taxon>Meganyctiphanes</taxon>
    </lineage>
</organism>
<dbReference type="Gene3D" id="1.20.1070.10">
    <property type="entry name" value="Rhodopsin 7-helix transmembrane proteins"/>
    <property type="match status" value="1"/>
</dbReference>
<evidence type="ECO:0000256" key="8">
    <source>
        <dbReference type="SAM" id="MobiDB-lite"/>
    </source>
</evidence>
<dbReference type="GO" id="GO:0030425">
    <property type="term" value="C:dendrite"/>
    <property type="evidence" value="ECO:0007669"/>
    <property type="project" value="TreeGrafter"/>
</dbReference>
<feature type="compositionally biased region" description="Polar residues" evidence="8">
    <location>
        <begin position="763"/>
        <end position="778"/>
    </location>
</feature>
<comment type="subcellular location">
    <subcellularLocation>
        <location evidence="1">Membrane</location>
        <topology evidence="1">Multi-pass membrane protein</topology>
    </subcellularLocation>
</comment>
<sequence>MGQLEVSGLPYWPNRCVWLALWARQKCLTGLMSQLEVSVWNHGRAWNVSDFPYGPAKGPVRHLYLVHKASQCQTGLVGQLELKYSSYTLNSLYRGRPYGYVFWANLAEIHGQVHTCLCLVLARMRSKRPILSIKSAFLSAHMCELVREFQPDWPKNFLAPIYHTQPYLKELRNFTNSDTQRNFYFIMMRTISNWHILLRTITICIETICDSHLDVEERRFTVICITQNFLTTLNYLNINWKKNDDFYVMIIYYRHVCYKASSISFSIHYFHVIMTSKVTSIKSLKHWQPRRGNASCVVVFVCIYYFMVAAGMWLIILSYAWNATFKSLAGGSVGEELERRAAYFHLLAWSIPLVLTITTLALALMEVSADYLSGVCFLVPSLLTRVMLLIIPLIIVAIIAGYFLAQGLRTLIHLKSECSNIISDKANSKILETIVRMVVFTASLFIFLAISIYCHVYYHQNYEDWEKSLRKYIMCSLNISSLSDSAVAGYPGGPAKCVIESRPSMALYKLHLLAFFGLGIAMSSWVWTPNTLDAWRRFLRRVLGINDDHEVHLAKHKVIAQAFAKRHHLNNIGRLSISLHSMHHDPVGLNFDVNSGTSGDMSSAWAKAIPQLMARRGAVAGTAALTIRRNSVDSEYSISRRFSIESGAAGGRGSSRRHSLDSQLSFHVSDVERLAAIHTAARFGSRRKRREWFSLRRGKNKKVTSWDRRGSNTSDDSNLTSNLGSMILPAITLNQETLFANMMKRLNLSSEDPTRSEIGGVSPSASPTKSLNQQTNTPSDEETGAENPAYIESDSMCQTITKYEGDRRKRRKNSYLNSSVALEEGLLHQQTRDMAIQAIWARSSVDMMDVGVQASFPISVTTILTSNKSCQVSTPLLVRASCGKNTRTP</sequence>
<accession>A0AAV2PGQ6</accession>
<evidence type="ECO:0000256" key="5">
    <source>
        <dbReference type="ARBA" id="ARBA00022989"/>
    </source>
</evidence>
<evidence type="ECO:0000256" key="7">
    <source>
        <dbReference type="ARBA" id="ARBA00023170"/>
    </source>
</evidence>
<dbReference type="GO" id="GO:0005113">
    <property type="term" value="F:patched binding"/>
    <property type="evidence" value="ECO:0007669"/>
    <property type="project" value="TreeGrafter"/>
</dbReference>
<dbReference type="EMBL" id="CAXKWB010000093">
    <property type="protein sequence ID" value="CAL4059234.1"/>
    <property type="molecule type" value="Genomic_DNA"/>
</dbReference>